<organism evidence="1 2">
    <name type="scientific">Flavisolibacter ginsenosidimutans</name>
    <dbReference type="NCBI Taxonomy" id="661481"/>
    <lineage>
        <taxon>Bacteria</taxon>
        <taxon>Pseudomonadati</taxon>
        <taxon>Bacteroidota</taxon>
        <taxon>Chitinophagia</taxon>
        <taxon>Chitinophagales</taxon>
        <taxon>Chitinophagaceae</taxon>
        <taxon>Flavisolibacter</taxon>
    </lineage>
</organism>
<dbReference type="KEGG" id="fgg:FSB75_04665"/>
<dbReference type="EMBL" id="CP042433">
    <property type="protein sequence ID" value="QEC55225.1"/>
    <property type="molecule type" value="Genomic_DNA"/>
</dbReference>
<dbReference type="OrthoDB" id="672352at2"/>
<accession>A0A5B8UFR9</accession>
<evidence type="ECO:0000313" key="1">
    <source>
        <dbReference type="EMBL" id="QEC55225.1"/>
    </source>
</evidence>
<evidence type="ECO:0000313" key="2">
    <source>
        <dbReference type="Proteomes" id="UP000321204"/>
    </source>
</evidence>
<sequence>MRKGITESSSTTPLTLQMLRKIENDGYKYVQVKGLTFDKHYDYVEPHFLVLVPMKELPTAQEHKDVYEPVPSTLLQKWATESDDALEIVISTKQLS</sequence>
<dbReference type="Proteomes" id="UP000321204">
    <property type="component" value="Chromosome"/>
</dbReference>
<gene>
    <name evidence="1" type="ORF">FSB75_04665</name>
</gene>
<protein>
    <submittedName>
        <fullName evidence="1">Uncharacterized protein</fullName>
    </submittedName>
</protein>
<dbReference type="AlphaFoldDB" id="A0A5B8UFR9"/>
<keyword evidence="2" id="KW-1185">Reference proteome</keyword>
<reference evidence="1 2" key="1">
    <citation type="journal article" date="2015" name="Int. J. Syst. Evol. Microbiol.">
        <title>Flavisolibacter ginsenosidimutans sp. nov., with ginsenoside-converting activity isolated from soil used for cultivating ginseng.</title>
        <authorList>
            <person name="Zhao Y."/>
            <person name="Liu Q."/>
            <person name="Kang M.S."/>
            <person name="Jin F."/>
            <person name="Yu H."/>
            <person name="Im W.T."/>
        </authorList>
    </citation>
    <scope>NUCLEOTIDE SEQUENCE [LARGE SCALE GENOMIC DNA]</scope>
    <source>
        <strain evidence="1 2">Gsoil 636</strain>
    </source>
</reference>
<name>A0A5B8UFR9_9BACT</name>
<dbReference type="RefSeq" id="WP_146783499.1">
    <property type="nucleotide sequence ID" value="NZ_BAABIO010000006.1"/>
</dbReference>
<proteinExistence type="predicted"/>